<dbReference type="Pfam" id="PF03856">
    <property type="entry name" value="SUN"/>
    <property type="match status" value="1"/>
</dbReference>
<dbReference type="AlphaFoldDB" id="A0A5M9N2F2"/>
<dbReference type="OrthoDB" id="5554151at2759"/>
<feature type="compositionally biased region" description="Low complexity" evidence="3">
    <location>
        <begin position="612"/>
        <end position="648"/>
    </location>
</feature>
<evidence type="ECO:0000256" key="4">
    <source>
        <dbReference type="SAM" id="SignalP"/>
    </source>
</evidence>
<dbReference type="RefSeq" id="XP_033431085.1">
    <property type="nucleotide sequence ID" value="XM_033565328.1"/>
</dbReference>
<dbReference type="Proteomes" id="UP000324241">
    <property type="component" value="Unassembled WGS sequence"/>
</dbReference>
<feature type="compositionally biased region" description="Low complexity" evidence="3">
    <location>
        <begin position="341"/>
        <end position="382"/>
    </location>
</feature>
<accession>A0A5M9N2F2</accession>
<dbReference type="PANTHER" id="PTHR31654:SF0">
    <property type="entry name" value="SECRETED BETA-GLUCOSIDASE ADG3-RELATED"/>
    <property type="match status" value="1"/>
</dbReference>
<dbReference type="EMBL" id="QUQM01000002">
    <property type="protein sequence ID" value="KAA8651724.1"/>
    <property type="molecule type" value="Genomic_DNA"/>
</dbReference>
<protein>
    <recommendedName>
        <fullName evidence="7">SUN domain-containing protein</fullName>
    </recommendedName>
</protein>
<feature type="region of interest" description="Disordered" evidence="3">
    <location>
        <begin position="770"/>
        <end position="882"/>
    </location>
</feature>
<feature type="compositionally biased region" description="Basic and acidic residues" evidence="3">
    <location>
        <begin position="591"/>
        <end position="601"/>
    </location>
</feature>
<comment type="caution">
    <text evidence="5">The sequence shown here is derived from an EMBL/GenBank/DDBJ whole genome shotgun (WGS) entry which is preliminary data.</text>
</comment>
<feature type="chain" id="PRO_5024361439" description="SUN domain-containing protein" evidence="4">
    <location>
        <begin position="21"/>
        <end position="894"/>
    </location>
</feature>
<name>A0A5M9N2F2_9EURO</name>
<evidence type="ECO:0000313" key="6">
    <source>
        <dbReference type="Proteomes" id="UP000324241"/>
    </source>
</evidence>
<evidence type="ECO:0000313" key="5">
    <source>
        <dbReference type="EMBL" id="KAA8651724.1"/>
    </source>
</evidence>
<dbReference type="GeneID" id="54323322"/>
<dbReference type="InterPro" id="IPR042277">
    <property type="entry name" value="IST1-like"/>
</dbReference>
<dbReference type="VEuPathDB" id="FungiDB:EYZ11_000007"/>
<dbReference type="Gene3D" id="1.20.1260.60">
    <property type="entry name" value="Vacuolar protein sorting-associated protein Ist1"/>
    <property type="match status" value="1"/>
</dbReference>
<dbReference type="PANTHER" id="PTHR31654">
    <property type="entry name" value="SECRETED BETA-GLUCOSIDASE ADG3-RELATED"/>
    <property type="match status" value="1"/>
</dbReference>
<dbReference type="InterPro" id="IPR053088">
    <property type="entry name" value="Beta-glucosidase/SUN-like"/>
</dbReference>
<feature type="region of interest" description="Disordered" evidence="3">
    <location>
        <begin position="591"/>
        <end position="664"/>
    </location>
</feature>
<evidence type="ECO:0008006" key="7">
    <source>
        <dbReference type="Google" id="ProtNLM"/>
    </source>
</evidence>
<evidence type="ECO:0000256" key="1">
    <source>
        <dbReference type="ARBA" id="ARBA00005536"/>
    </source>
</evidence>
<gene>
    <name evidence="5" type="ORF">ATNIH1004_000620</name>
</gene>
<feature type="region of interest" description="Disordered" evidence="3">
    <location>
        <begin position="341"/>
        <end position="417"/>
    </location>
</feature>
<feature type="compositionally biased region" description="Polar residues" evidence="3">
    <location>
        <begin position="857"/>
        <end position="866"/>
    </location>
</feature>
<organism evidence="5 6">
    <name type="scientific">Aspergillus tanneri</name>
    <dbReference type="NCBI Taxonomy" id="1220188"/>
    <lineage>
        <taxon>Eukaryota</taxon>
        <taxon>Fungi</taxon>
        <taxon>Dikarya</taxon>
        <taxon>Ascomycota</taxon>
        <taxon>Pezizomycotina</taxon>
        <taxon>Eurotiomycetes</taxon>
        <taxon>Eurotiomycetidae</taxon>
        <taxon>Eurotiales</taxon>
        <taxon>Aspergillaceae</taxon>
        <taxon>Aspergillus</taxon>
        <taxon>Aspergillus subgen. Circumdati</taxon>
    </lineage>
</organism>
<evidence type="ECO:0000256" key="2">
    <source>
        <dbReference type="ARBA" id="ARBA00010579"/>
    </source>
</evidence>
<feature type="signal peptide" evidence="4">
    <location>
        <begin position="1"/>
        <end position="20"/>
    </location>
</feature>
<dbReference type="GO" id="GO:0015031">
    <property type="term" value="P:protein transport"/>
    <property type="evidence" value="ECO:0007669"/>
    <property type="project" value="InterPro"/>
</dbReference>
<feature type="compositionally biased region" description="Low complexity" evidence="3">
    <location>
        <begin position="389"/>
        <end position="399"/>
    </location>
</feature>
<reference evidence="5 6" key="1">
    <citation type="submission" date="2019-08" db="EMBL/GenBank/DDBJ databases">
        <title>The genome sequence of a newly discovered highly antifungal drug resistant Aspergillus species, Aspergillus tanneri NIH 1004.</title>
        <authorList>
            <person name="Mounaud S."/>
            <person name="Singh I."/>
            <person name="Joardar V."/>
            <person name="Pakala S."/>
            <person name="Pakala S."/>
            <person name="Venepally P."/>
            <person name="Chung J.K."/>
            <person name="Losada L."/>
            <person name="Nierman W.C."/>
        </authorList>
    </citation>
    <scope>NUCLEOTIDE SEQUENCE [LARGE SCALE GENOMIC DNA]</scope>
    <source>
        <strain evidence="5 6">NIH1004</strain>
    </source>
</reference>
<dbReference type="VEuPathDB" id="FungiDB:EYZ11_000062"/>
<sequence>MKLTMISRVAAFGLFVAVEAVKHGHLHNLRHHHSATETEIDTPLEKRGGSCEFPSDAGLVSITPKMMNGGWAMSPDQPCKPGSYCPYACPPGQVSMQWDPKATSYSYPMSMNGGLYCDKDGKIKKPFPDRPYCKDGTGAVGVRNKCKGGDVSFCQTVLPGNEAMLIPTLVQEMATLAVPDPSYWVETAAHFYINPPGYGTEDACVWGTSSNPIGNWSPYVAGANTDSDGSTFLKIGWNPIYLEPATPFRNEVPEFGVEIECEGDGCNGLPCKIDPSVNKVNEMIGSKGDGAGGASFCVVTVPKGGKAHIVVFDKGGSGGGGGGGYPSSSSSTVSVSTSSSTILSSSTTSTTINSSTTDSSSTFVPSTATSTPSTTLTTSTISTPPPSPTSSMVISTSTPEPTLMPLPSRTPSSSAVSNRWPVKQAGYVQSSQVIVETKVSAYAGSKEEPTATSVPMNSNGGSGLEMSQLGLIIAVIAAIWTAANKRITIEMPPSPQTTKLTSTLHLLTPRLRLLQKKSTASSVVQRRELAHLLSEGREASARIRVENVIATDILVEVLEMVELYCELLLARANVVDQAAFGEKGVQARNRAREVAVSEMKKHQSQSSPHRASGQSSQGQGRGSGFSFWPFGMSKSPSSPSTTTGVTKPTEGKREGDDYDEIRGGDEIESNYIDSALDEAAAAIFYSWPRFPYDVRELTILRGLLADRWGKDFMALAADNKFPASEGVKVPERLVKGLRAKPPSTELVDSYLREIARAYGVSWGQEAEGDLGQAPEEFNDGDQEDGNQGQHDGGDNTGDLPSTAEKMQRRISDAAELNRVTPPRGLQTGKSPVSVAPPGPRSDNPNPRVKVPDGNGNGQETGKTSEMSPAHTKSKKSDAIPELDELTRRFAALRK</sequence>
<comment type="similarity">
    <text evidence="1">Belongs to the IST1 family.</text>
</comment>
<feature type="compositionally biased region" description="Basic and acidic residues" evidence="3">
    <location>
        <begin position="649"/>
        <end position="664"/>
    </location>
</feature>
<dbReference type="InterPro" id="IPR005556">
    <property type="entry name" value="SUN"/>
</dbReference>
<comment type="similarity">
    <text evidence="2">Belongs to the SUN family.</text>
</comment>
<evidence type="ECO:0000256" key="3">
    <source>
        <dbReference type="SAM" id="MobiDB-lite"/>
    </source>
</evidence>
<dbReference type="InterPro" id="IPR005061">
    <property type="entry name" value="Ist1"/>
</dbReference>
<dbReference type="Pfam" id="PF03398">
    <property type="entry name" value="Ist1"/>
    <property type="match status" value="2"/>
</dbReference>
<proteinExistence type="inferred from homology"/>
<keyword evidence="4" id="KW-0732">Signal</keyword>